<evidence type="ECO:0000313" key="2">
    <source>
        <dbReference type="EMBL" id="KAF1797698.1"/>
    </source>
</evidence>
<evidence type="ECO:0000313" key="3">
    <source>
        <dbReference type="Proteomes" id="UP000469890"/>
    </source>
</evidence>
<reference evidence="2 3" key="1">
    <citation type="submission" date="2019-09" db="EMBL/GenBank/DDBJ databases">
        <authorList>
            <consortium name="DOE Joint Genome Institute"/>
            <person name="Mondo S.J."/>
            <person name="Navarro-Mendoza M.I."/>
            <person name="Perez-Arques C."/>
            <person name="Panchal S."/>
            <person name="Nicolas F.E."/>
            <person name="Ganguly P."/>
            <person name="Pangilinan J."/>
            <person name="Grigoriev I."/>
            <person name="Heitman J."/>
            <person name="Sanya K."/>
            <person name="Garre V."/>
        </authorList>
    </citation>
    <scope>NUCLEOTIDE SEQUENCE [LARGE SCALE GENOMIC DNA]</scope>
    <source>
        <strain evidence="2 3">MU402</strain>
    </source>
</reference>
<feature type="compositionally biased region" description="Polar residues" evidence="1">
    <location>
        <begin position="762"/>
        <end position="772"/>
    </location>
</feature>
<name>A0A8H4B9N8_MUCCL</name>
<dbReference type="GO" id="GO:0005741">
    <property type="term" value="C:mitochondrial outer membrane"/>
    <property type="evidence" value="ECO:0007669"/>
    <property type="project" value="TreeGrafter"/>
</dbReference>
<dbReference type="PANTHER" id="PTHR31859">
    <property type="entry name" value="TETRATRICOPEPTIDE REPEAT PROTEIN 39 FAMILY MEMBER"/>
    <property type="match status" value="1"/>
</dbReference>
<dbReference type="Proteomes" id="UP000469890">
    <property type="component" value="Unassembled WGS sequence"/>
</dbReference>
<feature type="region of interest" description="Disordered" evidence="1">
    <location>
        <begin position="745"/>
        <end position="773"/>
    </location>
</feature>
<organism evidence="2 3">
    <name type="scientific">Mucor circinelloides f. lusitanicus</name>
    <name type="common">Mucor racemosus var. lusitanicus</name>
    <dbReference type="NCBI Taxonomy" id="29924"/>
    <lineage>
        <taxon>Eukaryota</taxon>
        <taxon>Fungi</taxon>
        <taxon>Fungi incertae sedis</taxon>
        <taxon>Mucoromycota</taxon>
        <taxon>Mucoromycotina</taxon>
        <taxon>Mucoromycetes</taxon>
        <taxon>Mucorales</taxon>
        <taxon>Mucorineae</taxon>
        <taxon>Mucoraceae</taxon>
        <taxon>Mucor</taxon>
    </lineage>
</organism>
<feature type="compositionally biased region" description="Low complexity" evidence="1">
    <location>
        <begin position="750"/>
        <end position="759"/>
    </location>
</feature>
<comment type="caution">
    <text evidence="2">The sequence shown here is derived from an EMBL/GenBank/DDBJ whole genome shotgun (WGS) entry which is preliminary data.</text>
</comment>
<dbReference type="AlphaFoldDB" id="A0A8H4B9N8"/>
<proteinExistence type="predicted"/>
<accession>A0A8H4B9N8</accession>
<dbReference type="EMBL" id="JAAECE010000009">
    <property type="protein sequence ID" value="KAF1797698.1"/>
    <property type="molecule type" value="Genomic_DNA"/>
</dbReference>
<protein>
    <recommendedName>
        <fullName evidence="4">Mitochondrial outer membrane protein IML2</fullName>
    </recommendedName>
</protein>
<evidence type="ECO:0008006" key="4">
    <source>
        <dbReference type="Google" id="ProtNLM"/>
    </source>
</evidence>
<dbReference type="GO" id="GO:0005829">
    <property type="term" value="C:cytosol"/>
    <property type="evidence" value="ECO:0007669"/>
    <property type="project" value="TreeGrafter"/>
</dbReference>
<dbReference type="GO" id="GO:0005634">
    <property type="term" value="C:nucleus"/>
    <property type="evidence" value="ECO:0007669"/>
    <property type="project" value="TreeGrafter"/>
</dbReference>
<dbReference type="PANTHER" id="PTHR31859:SF1">
    <property type="entry name" value="TETRATRICOPEPTIDE REPEAT PROTEIN 39C"/>
    <property type="match status" value="1"/>
</dbReference>
<gene>
    <name evidence="2" type="ORF">FB192DRAFT_1401171</name>
</gene>
<sequence>MLRQLNNLSKLTTSSLKYAANNTAAALVSLSASTRDDPALPSPHVIAYWITETQRGLDAFFNDEFELAQSIFMQHHLESPFHAVGFALIAYVEAMLGFESDKIQIALERIAAAEALARQFSKKARRRSWYHSSQQQQQHRYTKYSAAAAETDESTWSWSSSTATTAAPCHTTLFDTPNNPIISISFEDNNTTRRKSKPPSPEIQYELLATNCMLMSSTIQFLRNSWLEYMKAAYKLRKAYKLYEHMFESLTGQKASEYASHLKKKGSSSSKKASFSAQSSSSNAESLSSMLANSAQVRASWSEKRLSLFHMSRQPSFDVSCKKRPMSTLDCLMEDSSLSVIDNAIESGIFFGIGLFSLIFSLLPPRVNKILNTLGFHSSRPFALHLLTRSFNNQGLYSSLSALSLLAYYTNLSLFIHPQLLPNSLSLENARHILDQMKLSFPHGKIWKLLEGKLCKMEGKTRRGVEILRDARRRENTRVDLGTAAATLPPKKKKADVCELAQLQALAVYEMGWGQIFLGDYFQAAETFFRLESMNNWSRAFYHYIATCCMFADEEYEKSALEFMQIPGILKRKRHLGGRLLPNEIFAERKIKHWKAKANNAAVLDGPTLKRVVVVHPLWELIYLWNGFSQLTASTLQLLKQTIETSLATLSKEDIGTDMSQLYLLLGVSVRELGDFDLADMYLRQSIRSEDIKCEDRWVIPHGLYEMAALCCFRIMQTKDVYQQMKLYKEAHEWIRKSEKHLAHRVNHLQQQQPQQQHPQETESVTSDNTGDSDWDSRLHVRCQLLIEKLEDFRL</sequence>
<dbReference type="InterPro" id="IPR019412">
    <property type="entry name" value="IML2/TPR_39"/>
</dbReference>
<evidence type="ECO:0000256" key="1">
    <source>
        <dbReference type="SAM" id="MobiDB-lite"/>
    </source>
</evidence>
<dbReference type="Pfam" id="PF10300">
    <property type="entry name" value="Iml2-TPR_39"/>
    <property type="match status" value="2"/>
</dbReference>